<accession>A0AA35CM59</accession>
<evidence type="ECO:0008006" key="4">
    <source>
        <dbReference type="Google" id="ProtNLM"/>
    </source>
</evidence>
<feature type="region of interest" description="Disordered" evidence="1">
    <location>
        <begin position="165"/>
        <end position="185"/>
    </location>
</feature>
<dbReference type="InterPro" id="IPR014245">
    <property type="entry name" value="Spore_III_AF"/>
</dbReference>
<protein>
    <recommendedName>
        <fullName evidence="4">Stage III sporulation protein AF</fullName>
    </recommendedName>
</protein>
<dbReference type="AlphaFoldDB" id="A0AA35CM59"/>
<dbReference type="Pfam" id="PF09581">
    <property type="entry name" value="Spore_III_AF"/>
    <property type="match status" value="1"/>
</dbReference>
<gene>
    <name evidence="2" type="ORF">caldi_09660</name>
</gene>
<name>A0AA35CM59_9FIRM</name>
<dbReference type="Proteomes" id="UP001163687">
    <property type="component" value="Chromosome"/>
</dbReference>
<sequence length="219" mass="22732">MDALREMARSLVILAVLALGLEMALPQGAMRPYVRATVGLLAMLVILDPVLALARRPVAALPAGPLDPGSTRFPTLEEIAAATKRLRQENEGLIAREFGEQVRRAAERAARALPGVASARADVHLGPPEAPLGPPKVTLVRLEVRPGSRPEPEAAAVEPVRPVEPVRVGAGEGPGRSLPTGPPAGALAREVQRHVSAALGLPASRVLVTVREAAPAGGP</sequence>
<proteinExistence type="predicted"/>
<dbReference type="RefSeq" id="WP_264843960.1">
    <property type="nucleotide sequence ID" value="NZ_AP025628.1"/>
</dbReference>
<reference evidence="2" key="1">
    <citation type="submission" date="2022-03" db="EMBL/GenBank/DDBJ databases">
        <title>Complete genome sequence of Caldinitratiruptor microaerophilus.</title>
        <authorList>
            <person name="Mukaiyama R."/>
            <person name="Nishiyama T."/>
            <person name="Ueda K."/>
        </authorList>
    </citation>
    <scope>NUCLEOTIDE SEQUENCE</scope>
    <source>
        <strain evidence="2">JCM 16183</strain>
    </source>
</reference>
<organism evidence="2 3">
    <name type="scientific">Caldinitratiruptor microaerophilus</name>
    <dbReference type="NCBI Taxonomy" id="671077"/>
    <lineage>
        <taxon>Bacteria</taxon>
        <taxon>Bacillati</taxon>
        <taxon>Bacillota</taxon>
        <taxon>Clostridia</taxon>
        <taxon>Eubacteriales</taxon>
        <taxon>Symbiobacteriaceae</taxon>
        <taxon>Caldinitratiruptor</taxon>
    </lineage>
</organism>
<keyword evidence="3" id="KW-1185">Reference proteome</keyword>
<evidence type="ECO:0000313" key="3">
    <source>
        <dbReference type="Proteomes" id="UP001163687"/>
    </source>
</evidence>
<dbReference type="KEGG" id="cmic:caldi_09660"/>
<evidence type="ECO:0000256" key="1">
    <source>
        <dbReference type="SAM" id="MobiDB-lite"/>
    </source>
</evidence>
<evidence type="ECO:0000313" key="2">
    <source>
        <dbReference type="EMBL" id="BDG59876.1"/>
    </source>
</evidence>
<dbReference type="EMBL" id="AP025628">
    <property type="protein sequence ID" value="BDG59876.1"/>
    <property type="molecule type" value="Genomic_DNA"/>
</dbReference>